<evidence type="ECO:0000256" key="7">
    <source>
        <dbReference type="SAM" id="SignalP"/>
    </source>
</evidence>
<evidence type="ECO:0000256" key="3">
    <source>
        <dbReference type="ARBA" id="ARBA00022729"/>
    </source>
</evidence>
<accession>A0A023G5I5</accession>
<dbReference type="Pfam" id="PF19429">
    <property type="entry name" value="EVA_Class_A"/>
    <property type="match status" value="1"/>
</dbReference>
<dbReference type="InterPro" id="IPR045797">
    <property type="entry name" value="EVA_Class_A"/>
</dbReference>
<dbReference type="GO" id="GO:0019957">
    <property type="term" value="F:C-C chemokine binding"/>
    <property type="evidence" value="ECO:0007669"/>
    <property type="project" value="InterPro"/>
</dbReference>
<evidence type="ECO:0000256" key="1">
    <source>
        <dbReference type="ARBA" id="ARBA00004613"/>
    </source>
</evidence>
<evidence type="ECO:0000256" key="5">
    <source>
        <dbReference type="ARBA" id="ARBA00023180"/>
    </source>
</evidence>
<keyword evidence="2 6" id="KW-0964">Secreted</keyword>
<dbReference type="AlphaFoldDB" id="A0A023G5I5"/>
<keyword evidence="3 6" id="KW-0732">Signal</keyword>
<keyword evidence="5 6" id="KW-0325">Glycoprotein</keyword>
<reference evidence="8" key="1">
    <citation type="submission" date="2014-03" db="EMBL/GenBank/DDBJ databases">
        <title>The sialotranscriptome of Amblyomma triste, Amblyomma parvum and Amblyomma cajennense ticks, uncovered by 454-based RNA-seq.</title>
        <authorList>
            <person name="Garcia G.R."/>
            <person name="Gardinassi L.G."/>
            <person name="Ribeiro J.M."/>
            <person name="Anatriello E."/>
            <person name="Ferreira B.R."/>
            <person name="Moreira H.N."/>
            <person name="Mafra C."/>
            <person name="Olegario M.M."/>
            <person name="Szabo P.J."/>
            <person name="Miranda-Santos I.K."/>
            <person name="Maruyama S.R."/>
        </authorList>
    </citation>
    <scope>NUCLEOTIDE SEQUENCE</scope>
    <source>
        <strain evidence="8">Mato Grasso do Sul</strain>
        <tissue evidence="8">Salivary glands</tissue>
    </source>
</reference>
<sequence length="215" mass="23483">MHPAAAYVCLSAFVASVALKDLSSTTEETTVGYSSTTDNINASLGTETTTAETTTEYYDYEFENCSCPHPTLRNSMNVTATVGCSRICNGMNCTLPDGTKCYTLQSQLASVQLQARSFEHTCQVGVCHNAMEIDEPHLPGDLKNSTVCMTKELLSRPPQLVIPGLTERRRRCIGSSCCVPRGTTSRRILAAHQLKANHRVCRSTIHLSSRKFAPD</sequence>
<comment type="subcellular location">
    <subcellularLocation>
        <location evidence="1 6">Secreted</location>
    </subcellularLocation>
</comment>
<proteinExistence type="evidence at transcript level"/>
<comment type="function">
    <text evidence="6">Salivary chemokine-binding protein which binds to host chemokines.</text>
</comment>
<keyword evidence="4 6" id="KW-1015">Disulfide bond</keyword>
<evidence type="ECO:0000256" key="4">
    <source>
        <dbReference type="ARBA" id="ARBA00023157"/>
    </source>
</evidence>
<evidence type="ECO:0000256" key="2">
    <source>
        <dbReference type="ARBA" id="ARBA00022525"/>
    </source>
</evidence>
<dbReference type="Gene3D" id="2.30.130.100">
    <property type="match status" value="1"/>
</dbReference>
<feature type="non-terminal residue" evidence="8">
    <location>
        <position position="215"/>
    </location>
</feature>
<feature type="chain" id="PRO_5001517034" description="Evasin" evidence="7">
    <location>
        <begin position="20"/>
        <end position="215"/>
    </location>
</feature>
<evidence type="ECO:0000256" key="6">
    <source>
        <dbReference type="RuleBase" id="RU369006"/>
    </source>
</evidence>
<name>A0A023G5I5_AMBTT</name>
<evidence type="ECO:0000313" key="8">
    <source>
        <dbReference type="EMBL" id="JAC28133.1"/>
    </source>
</evidence>
<organism evidence="8">
    <name type="scientific">Amblyomma triste</name>
    <name type="common">Neotropical tick</name>
    <dbReference type="NCBI Taxonomy" id="251400"/>
    <lineage>
        <taxon>Eukaryota</taxon>
        <taxon>Metazoa</taxon>
        <taxon>Ecdysozoa</taxon>
        <taxon>Arthropoda</taxon>
        <taxon>Chelicerata</taxon>
        <taxon>Arachnida</taxon>
        <taxon>Acari</taxon>
        <taxon>Parasitiformes</taxon>
        <taxon>Ixodida</taxon>
        <taxon>Ixodoidea</taxon>
        <taxon>Ixodidae</taxon>
        <taxon>Amblyomminae</taxon>
        <taxon>Amblyomma</taxon>
    </lineage>
</organism>
<feature type="signal peptide" evidence="7">
    <location>
        <begin position="1"/>
        <end position="19"/>
    </location>
</feature>
<protein>
    <recommendedName>
        <fullName evidence="6">Evasin</fullName>
    </recommendedName>
</protein>
<dbReference type="GO" id="GO:0005576">
    <property type="term" value="C:extracellular region"/>
    <property type="evidence" value="ECO:0007669"/>
    <property type="project" value="UniProtKB-SubCell"/>
</dbReference>
<dbReference type="EMBL" id="GBBM01007285">
    <property type="protein sequence ID" value="JAC28133.1"/>
    <property type="molecule type" value="mRNA"/>
</dbReference>